<dbReference type="GO" id="GO:0006400">
    <property type="term" value="P:tRNA modification"/>
    <property type="evidence" value="ECO:0007669"/>
    <property type="project" value="UniProtKB-UniRule"/>
</dbReference>
<dbReference type="eggNOG" id="COG1323">
    <property type="taxonomic scope" value="Bacteria"/>
</dbReference>
<dbReference type="PANTHER" id="PTHR37825">
    <property type="entry name" value="TRNA(MET) CYTIDINE ACETATE LIGASE"/>
    <property type="match status" value="1"/>
</dbReference>
<comment type="similarity">
    <text evidence="1">Belongs to the TmcAL family.</text>
</comment>
<dbReference type="Gene3D" id="3.40.50.620">
    <property type="entry name" value="HUPs"/>
    <property type="match status" value="1"/>
</dbReference>
<proteinExistence type="inferred from homology"/>
<accession>U7V324</accession>
<comment type="catalytic activity">
    <reaction evidence="1">
        <text>cytidine(34) in elongator tRNA(Met) + acetate + ATP = N(4)-acetylcytidine(34) in elongator tRNA(Met) + AMP + diphosphate</text>
        <dbReference type="Rhea" id="RHEA:58144"/>
        <dbReference type="Rhea" id="RHEA-COMP:10693"/>
        <dbReference type="Rhea" id="RHEA-COMP:10694"/>
        <dbReference type="ChEBI" id="CHEBI:30089"/>
        <dbReference type="ChEBI" id="CHEBI:30616"/>
        <dbReference type="ChEBI" id="CHEBI:33019"/>
        <dbReference type="ChEBI" id="CHEBI:74900"/>
        <dbReference type="ChEBI" id="CHEBI:82748"/>
        <dbReference type="ChEBI" id="CHEBI:456215"/>
    </reaction>
</comment>
<dbReference type="InterPro" id="IPR008513">
    <property type="entry name" value="tRNA(Met)_cyd_acetate_ligase"/>
</dbReference>
<comment type="caution">
    <text evidence="1">Lacks conserved residue(s) required for the propagation of feature annotation.</text>
</comment>
<keyword evidence="1" id="KW-0819">tRNA processing</keyword>
<dbReference type="GO" id="GO:0005737">
    <property type="term" value="C:cytoplasm"/>
    <property type="evidence" value="ECO:0007669"/>
    <property type="project" value="UniProtKB-SubCell"/>
</dbReference>
<keyword evidence="1" id="KW-0694">RNA-binding</keyword>
<evidence type="ECO:0000313" key="3">
    <source>
        <dbReference type="Proteomes" id="UP000017081"/>
    </source>
</evidence>
<feature type="binding site" evidence="1">
    <location>
        <position position="155"/>
    </location>
    <ligand>
        <name>ATP</name>
        <dbReference type="ChEBI" id="CHEBI:30616"/>
    </ligand>
</feature>
<dbReference type="GO" id="GO:0016879">
    <property type="term" value="F:ligase activity, forming carbon-nitrogen bonds"/>
    <property type="evidence" value="ECO:0007669"/>
    <property type="project" value="UniProtKB-UniRule"/>
</dbReference>
<dbReference type="HAMAP" id="MF_01539">
    <property type="entry name" value="TmcAL"/>
    <property type="match status" value="1"/>
</dbReference>
<organism evidence="2 3">
    <name type="scientific">Cetobacterium somerae ATCC BAA-474</name>
    <dbReference type="NCBI Taxonomy" id="1319815"/>
    <lineage>
        <taxon>Bacteria</taxon>
        <taxon>Fusobacteriati</taxon>
        <taxon>Fusobacteriota</taxon>
        <taxon>Fusobacteriia</taxon>
        <taxon>Fusobacteriales</taxon>
        <taxon>Fusobacteriaceae</taxon>
        <taxon>Cetobacterium</taxon>
    </lineage>
</organism>
<comment type="subcellular location">
    <subcellularLocation>
        <location evidence="1">Cytoplasm</location>
    </subcellularLocation>
</comment>
<keyword evidence="3" id="KW-1185">Reference proteome</keyword>
<dbReference type="GO" id="GO:0005524">
    <property type="term" value="F:ATP binding"/>
    <property type="evidence" value="ECO:0007669"/>
    <property type="project" value="UniProtKB-KW"/>
</dbReference>
<keyword evidence="1" id="KW-0963">Cytoplasm</keyword>
<dbReference type="PANTHER" id="PTHR37825:SF1">
    <property type="entry name" value="TRNA(MET) CYTIDINE ACETATE LIGASE"/>
    <property type="match status" value="1"/>
</dbReference>
<feature type="binding site" evidence="1">
    <location>
        <position position="180"/>
    </location>
    <ligand>
        <name>ATP</name>
        <dbReference type="ChEBI" id="CHEBI:30616"/>
    </ligand>
</feature>
<evidence type="ECO:0000256" key="1">
    <source>
        <dbReference type="HAMAP-Rule" id="MF_01539"/>
    </source>
</evidence>
<dbReference type="PATRIC" id="fig|1319815.3.peg.2590"/>
<keyword evidence="1" id="KW-0067">ATP-binding</keyword>
<comment type="function">
    <text evidence="1">Catalyzes the formation of N(4)-acetylcytidine (ac(4)C) at the wobble position of elongator tRNA(Met), using acetate and ATP as substrates. First activates an acetate ion to form acetyladenylate (Ac-AMP) and then transfers the acetyl group to tRNA to form ac(4)C34.</text>
</comment>
<dbReference type="GO" id="GO:0000049">
    <property type="term" value="F:tRNA binding"/>
    <property type="evidence" value="ECO:0007669"/>
    <property type="project" value="UniProtKB-KW"/>
</dbReference>
<keyword evidence="2" id="KW-0808">Transferase</keyword>
<keyword evidence="1" id="KW-0820">tRNA-binding</keyword>
<gene>
    <name evidence="1" type="primary">tmcAL</name>
    <name evidence="2" type="ORF">HMPREF0202_02710</name>
</gene>
<dbReference type="SUPFAM" id="SSF52374">
    <property type="entry name" value="Nucleotidylyl transferase"/>
    <property type="match status" value="1"/>
</dbReference>
<name>U7V324_9FUSO</name>
<dbReference type="Pfam" id="PF05636">
    <property type="entry name" value="HIGH_NTase1"/>
    <property type="match status" value="1"/>
</dbReference>
<feature type="binding site" evidence="1">
    <location>
        <begin position="8"/>
        <end position="21"/>
    </location>
    <ligand>
        <name>ATP</name>
        <dbReference type="ChEBI" id="CHEBI:30616"/>
    </ligand>
</feature>
<keyword evidence="1" id="KW-0436">Ligase</keyword>
<protein>
    <recommendedName>
        <fullName evidence="1">tRNA(Met) cytidine acetate ligase</fullName>
        <ecNumber evidence="1">6.3.4.-</ecNumber>
    </recommendedName>
</protein>
<dbReference type="EC" id="6.3.4.-" evidence="1"/>
<dbReference type="GO" id="GO:0016740">
    <property type="term" value="F:transferase activity"/>
    <property type="evidence" value="ECO:0007669"/>
    <property type="project" value="UniProtKB-KW"/>
</dbReference>
<dbReference type="NCBIfam" id="NF010192">
    <property type="entry name" value="PRK13671.1"/>
    <property type="match status" value="1"/>
</dbReference>
<dbReference type="NCBIfam" id="NF010191">
    <property type="entry name" value="PRK13670.1"/>
    <property type="match status" value="1"/>
</dbReference>
<keyword evidence="1" id="KW-0547">Nucleotide-binding</keyword>
<dbReference type="HOGENOM" id="CLU_038915_0_0_0"/>
<evidence type="ECO:0000313" key="2">
    <source>
        <dbReference type="EMBL" id="ERT65955.1"/>
    </source>
</evidence>
<comment type="caution">
    <text evidence="2">The sequence shown here is derived from an EMBL/GenBank/DDBJ whole genome shotgun (WGS) entry which is preliminary data.</text>
</comment>
<dbReference type="RefSeq" id="WP_023052238.1">
    <property type="nucleotide sequence ID" value="NZ_KI518125.1"/>
</dbReference>
<dbReference type="InterPro" id="IPR014729">
    <property type="entry name" value="Rossmann-like_a/b/a_fold"/>
</dbReference>
<dbReference type="AlphaFoldDB" id="U7V324"/>
<dbReference type="EMBL" id="AXZF01000153">
    <property type="protein sequence ID" value="ERT65955.1"/>
    <property type="molecule type" value="Genomic_DNA"/>
</dbReference>
<feature type="binding site" evidence="1">
    <location>
        <position position="100"/>
    </location>
    <ligand>
        <name>ATP</name>
        <dbReference type="ChEBI" id="CHEBI:30616"/>
    </ligand>
</feature>
<reference evidence="2 3" key="1">
    <citation type="submission" date="2013-08" db="EMBL/GenBank/DDBJ databases">
        <authorList>
            <person name="Weinstock G."/>
            <person name="Sodergren E."/>
            <person name="Wylie T."/>
            <person name="Fulton L."/>
            <person name="Fulton R."/>
            <person name="Fronick C."/>
            <person name="O'Laughlin M."/>
            <person name="Godfrey J."/>
            <person name="Miner T."/>
            <person name="Herter B."/>
            <person name="Appelbaum E."/>
            <person name="Cordes M."/>
            <person name="Lek S."/>
            <person name="Wollam A."/>
            <person name="Pepin K.H."/>
            <person name="Palsikar V.B."/>
            <person name="Mitreva M."/>
            <person name="Wilson R.K."/>
        </authorList>
    </citation>
    <scope>NUCLEOTIDE SEQUENCE [LARGE SCALE GENOMIC DNA]</scope>
    <source>
        <strain evidence="2 3">ATCC BAA-474</strain>
    </source>
</reference>
<dbReference type="Proteomes" id="UP000017081">
    <property type="component" value="Unassembled WGS sequence"/>
</dbReference>
<dbReference type="STRING" id="1319815.HMPREF0202_02710"/>
<sequence>MKKSVGIVVEYNPFHNGHKYHCIKAKEHGDVVVAVMSGDYVQRGEPAFIDRWTRAELALKNGVDIVVELPIFYSTQSAEIFARGAIGILNLMNIEKLVFGSETGDVKKLIERGDLEEQEEFKVELKKQLKEGHSYPTAYSNTLKILDKTDELDSNDILGVEYIKALKFWKSKIEPIAIKREKSGYYSEEIKDGIASATGIRKKIQSGEEIKDVVPDTTYEILKESLEKNSFAKLQDFYPFIRHRILLEKEKLERIQDIEQGYENRIYEAAFSCKEFESFFEKIKSKRYTQGRVQRILIHILLGIEKKQIEKVKEKIPYIRVLGFTKEGQNYLKKLKDEEVEVLTSLKNIQKYLEKDSLDLLEQNEVASKIYAMVNPYEDRKIPIIIK</sequence>